<dbReference type="Proteomes" id="UP000009045">
    <property type="component" value="Plasmid pSmeSM11a"/>
</dbReference>
<keyword evidence="1" id="KW-0614">Plasmid</keyword>
<evidence type="ECO:0000313" key="2">
    <source>
        <dbReference type="Proteomes" id="UP000009045"/>
    </source>
</evidence>
<geneLocation type="plasmid" evidence="1 2">
    <name>pSmeSM11a</name>
</geneLocation>
<name>Q1WLD7_SINMM</name>
<accession>Q1WLD7</accession>
<proteinExistence type="predicted"/>
<dbReference type="AlphaFoldDB" id="Q1WLD7"/>
<reference evidence="2" key="2">
    <citation type="journal article" date="2011" name="J. Biotechnol.">
        <title>The complete genome sequence of the dominant Sinorhizobium meliloti field isolate SM11 extends the S. meliloti pan-genome.</title>
        <authorList>
            <person name="Schneiker-Bekel S."/>
            <person name="Wibberg D."/>
            <person name="Bekel T."/>
            <person name="Blom J."/>
            <person name="Linke B."/>
            <person name="Neuweger H."/>
            <person name="Stiens M."/>
            <person name="Vorholter F.J."/>
            <person name="Weidner S."/>
            <person name="Goesmann A."/>
            <person name="Puhler A."/>
            <person name="Schluter A."/>
        </authorList>
    </citation>
    <scope>NUCLEOTIDE SEQUENCE [LARGE SCALE GENOMIC DNA]</scope>
    <source>
        <strain evidence="2">SM11</strain>
        <plasmid evidence="2">pSmeSM11a</plasmid>
    </source>
</reference>
<evidence type="ECO:0000313" key="1">
    <source>
        <dbReference type="EMBL" id="ABA56063.1"/>
    </source>
</evidence>
<protein>
    <submittedName>
        <fullName evidence="1">Uncharacterized protein</fullName>
    </submittedName>
</protein>
<sequence>MLTVFALTIASWGVISPAARAVSVAASVLPCGDQ</sequence>
<dbReference type="EMBL" id="DQ145546">
    <property type="protein sequence ID" value="ABA56063.1"/>
    <property type="molecule type" value="Genomic_DNA"/>
</dbReference>
<reference evidence="1 2" key="1">
    <citation type="journal article" date="2006" name="Appl. Environ. Microbiol.">
        <title>Sequence analysis of the 144-kilobase accessory plasmid pSmeSM11a, isolated from a dominant Sinorhizobium meliloti strain identified during a long-term field release experiment.</title>
        <authorList>
            <person name="Stiens M."/>
            <person name="Schneiker S."/>
            <person name="Keller M."/>
            <person name="Kuhn S."/>
            <person name="Puhler A."/>
            <person name="Schluter A."/>
        </authorList>
    </citation>
    <scope>NUCLEOTIDE SEQUENCE [LARGE SCALE GENOMIC DNA]</scope>
    <source>
        <strain evidence="2">SM11</strain>
        <plasmid evidence="1 2">pSmeSM11a</plasmid>
    </source>
</reference>
<organism evidence="1 2">
    <name type="scientific">Sinorhizobium meliloti (strain SM11)</name>
    <dbReference type="NCBI Taxonomy" id="707241"/>
    <lineage>
        <taxon>Bacteria</taxon>
        <taxon>Pseudomonadati</taxon>
        <taxon>Pseudomonadota</taxon>
        <taxon>Alphaproteobacteria</taxon>
        <taxon>Hyphomicrobiales</taxon>
        <taxon>Rhizobiaceae</taxon>
        <taxon>Sinorhizobium/Ensifer group</taxon>
        <taxon>Sinorhizobium</taxon>
    </lineage>
</organism>